<accession>A0A345PAY0</accession>
<dbReference type="OrthoDB" id="9815245at2"/>
<dbReference type="SUPFAM" id="SSF51261">
    <property type="entry name" value="Duplicated hybrid motif"/>
    <property type="match status" value="1"/>
</dbReference>
<dbReference type="Proteomes" id="UP000253940">
    <property type="component" value="Chromosome"/>
</dbReference>
<evidence type="ECO:0000313" key="3">
    <source>
        <dbReference type="Proteomes" id="UP000253940"/>
    </source>
</evidence>
<gene>
    <name evidence="2" type="ORF">HYN46_01060</name>
</gene>
<evidence type="ECO:0000313" key="2">
    <source>
        <dbReference type="EMBL" id="AXI04439.1"/>
    </source>
</evidence>
<dbReference type="Gene3D" id="2.70.70.10">
    <property type="entry name" value="Glucose Permease (Domain IIA)"/>
    <property type="match status" value="1"/>
</dbReference>
<name>A0A345PAY0_9GAMM</name>
<protein>
    <submittedName>
        <fullName evidence="2">M23 family peptidase</fullName>
    </submittedName>
</protein>
<sequence>MMTSPESKVQLRDILAVEPVANARVTSPYGYRTMGGREFHPGVDLAVPYGTPIYATGTGVVVYSGWKNGYGNFIEIDHGNGYVTRYGHSSRLLVSVGDQIKKDQEIALVGCTGRCTGPHLHYEVLLDGKRQNPATYLALAPRREE</sequence>
<evidence type="ECO:0000259" key="1">
    <source>
        <dbReference type="Pfam" id="PF01551"/>
    </source>
</evidence>
<keyword evidence="3" id="KW-1185">Reference proteome</keyword>
<reference evidence="2 3" key="1">
    <citation type="submission" date="2018-07" db="EMBL/GenBank/DDBJ databases">
        <title>Genome sequencing of Moraxellaceae gen. HYN0046.</title>
        <authorList>
            <person name="Kim M."/>
            <person name="Yi H."/>
        </authorList>
    </citation>
    <scope>NUCLEOTIDE SEQUENCE [LARGE SCALE GENOMIC DNA]</scope>
    <source>
        <strain evidence="2 3">HYN0046</strain>
    </source>
</reference>
<dbReference type="PANTHER" id="PTHR21666">
    <property type="entry name" value="PEPTIDASE-RELATED"/>
    <property type="match status" value="1"/>
</dbReference>
<dbReference type="EMBL" id="CP031222">
    <property type="protein sequence ID" value="AXI04439.1"/>
    <property type="molecule type" value="Genomic_DNA"/>
</dbReference>
<dbReference type="InterPro" id="IPR011055">
    <property type="entry name" value="Dup_hybrid_motif"/>
</dbReference>
<proteinExistence type="predicted"/>
<dbReference type="FunFam" id="2.70.70.10:FF:000006">
    <property type="entry name" value="M23 family peptidase"/>
    <property type="match status" value="1"/>
</dbReference>
<dbReference type="InterPro" id="IPR016047">
    <property type="entry name" value="M23ase_b-sheet_dom"/>
</dbReference>
<dbReference type="KEGG" id="mbah:HYN46_01060"/>
<dbReference type="PANTHER" id="PTHR21666:SF286">
    <property type="entry name" value="LIPOPROTEIN NLPD"/>
    <property type="match status" value="1"/>
</dbReference>
<organism evidence="2 3">
    <name type="scientific">Aquirhabdus parva</name>
    <dbReference type="NCBI Taxonomy" id="2283318"/>
    <lineage>
        <taxon>Bacteria</taxon>
        <taxon>Pseudomonadati</taxon>
        <taxon>Pseudomonadota</taxon>
        <taxon>Gammaproteobacteria</taxon>
        <taxon>Moraxellales</taxon>
        <taxon>Moraxellaceae</taxon>
        <taxon>Aquirhabdus</taxon>
    </lineage>
</organism>
<feature type="domain" description="M23ase beta-sheet core" evidence="1">
    <location>
        <begin position="39"/>
        <end position="133"/>
    </location>
</feature>
<dbReference type="CDD" id="cd12797">
    <property type="entry name" value="M23_peptidase"/>
    <property type="match status" value="1"/>
</dbReference>
<dbReference type="AlphaFoldDB" id="A0A345PAY0"/>
<dbReference type="GO" id="GO:0004222">
    <property type="term" value="F:metalloendopeptidase activity"/>
    <property type="evidence" value="ECO:0007669"/>
    <property type="project" value="TreeGrafter"/>
</dbReference>
<dbReference type="Pfam" id="PF01551">
    <property type="entry name" value="Peptidase_M23"/>
    <property type="match status" value="1"/>
</dbReference>
<dbReference type="InterPro" id="IPR050570">
    <property type="entry name" value="Cell_wall_metabolism_enzyme"/>
</dbReference>